<gene>
    <name evidence="2" type="ORF">SAMN05421659_10351</name>
</gene>
<name>A0A1I0NFA9_9FIRM</name>
<keyword evidence="3" id="KW-1185">Reference proteome</keyword>
<feature type="domain" description="Putative Se/S carrier protein-like" evidence="1">
    <location>
        <begin position="3"/>
        <end position="54"/>
    </location>
</feature>
<organism evidence="2 3">
    <name type="scientific">[Clostridium] fimetarium</name>
    <dbReference type="NCBI Taxonomy" id="99656"/>
    <lineage>
        <taxon>Bacteria</taxon>
        <taxon>Bacillati</taxon>
        <taxon>Bacillota</taxon>
        <taxon>Clostridia</taxon>
        <taxon>Lachnospirales</taxon>
        <taxon>Lachnospiraceae</taxon>
    </lineage>
</organism>
<dbReference type="AlphaFoldDB" id="A0A1I0NFA9"/>
<dbReference type="OrthoDB" id="3192849at2"/>
<dbReference type="Proteomes" id="UP000199701">
    <property type="component" value="Unassembled WGS sequence"/>
</dbReference>
<sequence>MHIVFFSTSDVFSGEEILIDAGISYKVVPTPVTDKAYCGVCLKTNSEKVVELLKNFEFKIVE</sequence>
<proteinExistence type="predicted"/>
<dbReference type="STRING" id="99656.SAMN05421659_10351"/>
<evidence type="ECO:0000313" key="3">
    <source>
        <dbReference type="Proteomes" id="UP000199701"/>
    </source>
</evidence>
<dbReference type="EMBL" id="FOJI01000003">
    <property type="protein sequence ID" value="SEV99858.1"/>
    <property type="molecule type" value="Genomic_DNA"/>
</dbReference>
<dbReference type="InterPro" id="IPR021778">
    <property type="entry name" value="Se/S_carrier-like"/>
</dbReference>
<accession>A0A1I0NFA9</accession>
<evidence type="ECO:0000259" key="1">
    <source>
        <dbReference type="Pfam" id="PF11823"/>
    </source>
</evidence>
<evidence type="ECO:0000313" key="2">
    <source>
        <dbReference type="EMBL" id="SEV99858.1"/>
    </source>
</evidence>
<dbReference type="RefSeq" id="WP_092451116.1">
    <property type="nucleotide sequence ID" value="NZ_FOJI01000003.1"/>
</dbReference>
<protein>
    <recommendedName>
        <fullName evidence="1">Putative Se/S carrier protein-like domain-containing protein</fullName>
    </recommendedName>
</protein>
<reference evidence="2 3" key="1">
    <citation type="submission" date="2016-10" db="EMBL/GenBank/DDBJ databases">
        <authorList>
            <person name="de Groot N.N."/>
        </authorList>
    </citation>
    <scope>NUCLEOTIDE SEQUENCE [LARGE SCALE GENOMIC DNA]</scope>
    <source>
        <strain evidence="2 3">DSM 9179</strain>
    </source>
</reference>
<dbReference type="Pfam" id="PF11823">
    <property type="entry name" value="Se_S_carrier"/>
    <property type="match status" value="1"/>
</dbReference>